<name>A0A2I1GXI7_9GLOM</name>
<dbReference type="AlphaFoldDB" id="A0A2I1GXI7"/>
<sequence>MKNNEIEIIDGDEREYRETINLKKKMREMINDKKIIQTINHKFEIIDSALLTNDYNLFWKKQIITGGFRQWRKKVTDAIWKNELLNSEKLNDLFMYNFKKEFDWQSTLEFISNRINFTQRQCNEKDTRERSYRIKNLCKELPTYEILFRRDVNKIDNPFCRRCDKKEEETWEHMWICEDNEFKIEEIAQESIYRYEKWLEENDRNDEVKILRKFNFDFIRIIEQPSIILLGKNRIWEIVRGVYNNNFNKLSNLKEEKALIKNLWNFLYEELKNRIWIPRCDEVKRIEEKEGIMKSDLKKKRKENEEKTKEEKEKNKKIRKTQEKSDKINKNNKNISIVSSDVKQAQRNNYRWT</sequence>
<reference evidence="2 3" key="1">
    <citation type="submission" date="2015-10" db="EMBL/GenBank/DDBJ databases">
        <title>Genome analyses suggest a sexual origin of heterokaryosis in a supposedly ancient asexual fungus.</title>
        <authorList>
            <person name="Ropars J."/>
            <person name="Sedzielewska K."/>
            <person name="Noel J."/>
            <person name="Charron P."/>
            <person name="Farinelli L."/>
            <person name="Marton T."/>
            <person name="Kruger M."/>
            <person name="Pelin A."/>
            <person name="Brachmann A."/>
            <person name="Corradi N."/>
        </authorList>
    </citation>
    <scope>NUCLEOTIDE SEQUENCE [LARGE SCALE GENOMIC DNA]</scope>
    <source>
        <strain evidence="2 3">A4</strain>
    </source>
</reference>
<keyword evidence="3" id="KW-1185">Reference proteome</keyword>
<organism evidence="2 3">
    <name type="scientific">Rhizophagus irregularis</name>
    <dbReference type="NCBI Taxonomy" id="588596"/>
    <lineage>
        <taxon>Eukaryota</taxon>
        <taxon>Fungi</taxon>
        <taxon>Fungi incertae sedis</taxon>
        <taxon>Mucoromycota</taxon>
        <taxon>Glomeromycotina</taxon>
        <taxon>Glomeromycetes</taxon>
        <taxon>Glomerales</taxon>
        <taxon>Glomeraceae</taxon>
        <taxon>Rhizophagus</taxon>
    </lineage>
</organism>
<dbReference type="Proteomes" id="UP000234323">
    <property type="component" value="Unassembled WGS sequence"/>
</dbReference>
<accession>A0A2I1GXI7</accession>
<evidence type="ECO:0000313" key="2">
    <source>
        <dbReference type="EMBL" id="PKY51335.1"/>
    </source>
</evidence>
<comment type="caution">
    <text evidence="2">The sequence shown here is derived from an EMBL/GenBank/DDBJ whole genome shotgun (WGS) entry which is preliminary data.</text>
</comment>
<gene>
    <name evidence="2" type="ORF">RhiirA4_468305</name>
</gene>
<feature type="compositionally biased region" description="Polar residues" evidence="1">
    <location>
        <begin position="343"/>
        <end position="353"/>
    </location>
</feature>
<evidence type="ECO:0000256" key="1">
    <source>
        <dbReference type="SAM" id="MobiDB-lite"/>
    </source>
</evidence>
<feature type="compositionally biased region" description="Low complexity" evidence="1">
    <location>
        <begin position="331"/>
        <end position="342"/>
    </location>
</feature>
<feature type="compositionally biased region" description="Basic and acidic residues" evidence="1">
    <location>
        <begin position="297"/>
        <end position="329"/>
    </location>
</feature>
<dbReference type="VEuPathDB" id="FungiDB:FUN_012916"/>
<protein>
    <submittedName>
        <fullName evidence="2">Uncharacterized protein</fullName>
    </submittedName>
</protein>
<dbReference type="VEuPathDB" id="FungiDB:RhiirA1_464808"/>
<dbReference type="VEuPathDB" id="FungiDB:RhiirFUN_003865"/>
<feature type="region of interest" description="Disordered" evidence="1">
    <location>
        <begin position="297"/>
        <end position="353"/>
    </location>
</feature>
<evidence type="ECO:0000313" key="3">
    <source>
        <dbReference type="Proteomes" id="UP000234323"/>
    </source>
</evidence>
<proteinExistence type="predicted"/>
<dbReference type="EMBL" id="LLXI01001004">
    <property type="protein sequence ID" value="PKY51335.1"/>
    <property type="molecule type" value="Genomic_DNA"/>
</dbReference>